<dbReference type="KEGG" id="bbel:109476295"/>
<dbReference type="GO" id="GO:0051879">
    <property type="term" value="F:Hsp90 protein binding"/>
    <property type="evidence" value="ECO:0007669"/>
    <property type="project" value="TreeGrafter"/>
</dbReference>
<evidence type="ECO:0000256" key="6">
    <source>
        <dbReference type="ARBA" id="ARBA00022782"/>
    </source>
</evidence>
<gene>
    <name evidence="12" type="primary">LOC109476295</name>
</gene>
<evidence type="ECO:0000259" key="10">
    <source>
        <dbReference type="Pfam" id="PF11701"/>
    </source>
</evidence>
<dbReference type="GO" id="GO:0007517">
    <property type="term" value="P:muscle organ development"/>
    <property type="evidence" value="ECO:0007669"/>
    <property type="project" value="UniProtKB-KW"/>
</dbReference>
<dbReference type="FunFam" id="1.25.10.10:FF:000043">
    <property type="entry name" value="Unc-45 myosin chaperone B"/>
    <property type="match status" value="1"/>
</dbReference>
<name>A0A6P4YTL6_BRABE</name>
<feature type="repeat" description="TPR" evidence="9">
    <location>
        <begin position="9"/>
        <end position="42"/>
    </location>
</feature>
<evidence type="ECO:0000256" key="3">
    <source>
        <dbReference type="ARBA" id="ARBA00022490"/>
    </source>
</evidence>
<keyword evidence="5" id="KW-0677">Repeat</keyword>
<feature type="domain" description="UNC-45/Cro1/She4 central" evidence="10">
    <location>
        <begin position="351"/>
        <end position="517"/>
    </location>
</feature>
<sequence>MTEAAKSEAELSKEQGNQHFKAGEYEEAVSCYTQALKLSEKGDKGKAVYYKNRAACHLKLEEYQKAAADASKALDISGNDSKALFRKCQALEHLSEENPQHLTTAYKDAMRLLQMEPKDSQVRAMLVRLKDRVMKLSTEKHTTTNRVEQMLKIAFGKEESLENKRKAVSNLIVLSREEAGAQLIFREGGIQGLDLLLDHQDEEILLNAMMALTNLCYGHRSRTMALLDAITLPKICRLVARPDEKVSNGATSLVQAAIRAVTGLDKVIHRGAEEAVVIDNTADLEQLLKALLVMLKDKRVSGIGRDNVIDLIIKNVPKKGGLGIIIKTNVAQSKYKDGIGCSELFIDMGGLKDLIIVGGNVKDSDPCLPMTDETRMHISVCLTRIYDDYAIHDEAVRRFKDICQSTVQGLLGEVEKRGMVANLEAIQALTTILHGPFDVGNIILGIQAIMNNMIAMCAVEEPDMQMIAVEAMIAAMSKKNRSTFILSHGAGLLKQIYKSESADAPIKVRALVGLSKLGSIYGSDGTRKAFAEGSTLKLAKHCRKFLLTSRETDLRRWAAEGLAYLTMDADVKEFLVDDPQTVRAIVELAKAGGVNVVYGVGTTLNNMVNGYEYGKEEELPEMKKLAKFAKQHVPEPHKLDSKDHVDMRIEKLVKEGVVVSLVALSKTESHAERELLSRIFLAITEREAHRGITVAQGGAKVLIPMANEGSDKGKWFAGQALAKIGITTNPEIAFPGQRALEMVRPMKKLLDMDASALQNFEALMALTNLASQSESVRSRIFEDNGFALVEHYMFEDHELLKRAAIQLMCNLVSSPKWLEKYKSTGNDRLKYIVLLCGEDDFELVKAAAGTLAQLTAHKDMCERIPDEVKSWVDILCEVGASPLPDIQHRMMVVIANMMMASKELATKIVETKILDVVMAVRISLKDDADPTRQKVRKCVDMALRAATDFGLIKPASNLEEQEALPASAELLNAS</sequence>
<dbReference type="PANTHER" id="PTHR45994">
    <property type="entry name" value="FI21225P1"/>
    <property type="match status" value="1"/>
</dbReference>
<dbReference type="InterPro" id="IPR019734">
    <property type="entry name" value="TPR_rpt"/>
</dbReference>
<dbReference type="SUPFAM" id="SSF48371">
    <property type="entry name" value="ARM repeat"/>
    <property type="match status" value="2"/>
</dbReference>
<proteinExistence type="predicted"/>
<dbReference type="GO" id="GO:0030154">
    <property type="term" value="P:cell differentiation"/>
    <property type="evidence" value="ECO:0007669"/>
    <property type="project" value="UniProtKB-KW"/>
</dbReference>
<dbReference type="InterPro" id="IPR011989">
    <property type="entry name" value="ARM-like"/>
</dbReference>
<dbReference type="OrthoDB" id="199930at2759"/>
<evidence type="ECO:0000256" key="5">
    <source>
        <dbReference type="ARBA" id="ARBA00022737"/>
    </source>
</evidence>
<comment type="subcellular location">
    <subcellularLocation>
        <location evidence="1">Cytoplasm</location>
        <location evidence="1">Perinuclear region</location>
    </subcellularLocation>
</comment>
<protein>
    <submittedName>
        <fullName evidence="12">Protein unc-45 homolog B-like</fullName>
    </submittedName>
</protein>
<dbReference type="InterPro" id="IPR024660">
    <property type="entry name" value="UCS_central_dom"/>
</dbReference>
<evidence type="ECO:0000256" key="9">
    <source>
        <dbReference type="PROSITE-ProRule" id="PRU00339"/>
    </source>
</evidence>
<dbReference type="SUPFAM" id="SSF48452">
    <property type="entry name" value="TPR-like"/>
    <property type="match status" value="1"/>
</dbReference>
<evidence type="ECO:0000256" key="4">
    <source>
        <dbReference type="ARBA" id="ARBA00022541"/>
    </source>
</evidence>
<dbReference type="Pfam" id="PF13424">
    <property type="entry name" value="TPR_12"/>
    <property type="match status" value="1"/>
</dbReference>
<evidence type="ECO:0000256" key="1">
    <source>
        <dbReference type="ARBA" id="ARBA00004556"/>
    </source>
</evidence>
<accession>A0A6P4YTL6</accession>
<evidence type="ECO:0000256" key="2">
    <source>
        <dbReference type="ARBA" id="ARBA00022473"/>
    </source>
</evidence>
<keyword evidence="8" id="KW-0143">Chaperone</keyword>
<dbReference type="GO" id="GO:0048471">
    <property type="term" value="C:perinuclear region of cytoplasm"/>
    <property type="evidence" value="ECO:0007669"/>
    <property type="project" value="UniProtKB-SubCell"/>
</dbReference>
<keyword evidence="6" id="KW-0221">Differentiation</keyword>
<evidence type="ECO:0000256" key="8">
    <source>
        <dbReference type="ARBA" id="ARBA00023186"/>
    </source>
</evidence>
<dbReference type="InterPro" id="IPR016024">
    <property type="entry name" value="ARM-type_fold"/>
</dbReference>
<dbReference type="RefSeq" id="XP_019632765.1">
    <property type="nucleotide sequence ID" value="XM_019777206.1"/>
</dbReference>
<keyword evidence="3" id="KW-0963">Cytoplasm</keyword>
<evidence type="ECO:0000313" key="12">
    <source>
        <dbReference type="RefSeq" id="XP_019632765.1"/>
    </source>
</evidence>
<reference evidence="12" key="1">
    <citation type="submission" date="2025-08" db="UniProtKB">
        <authorList>
            <consortium name="RefSeq"/>
        </authorList>
    </citation>
    <scope>IDENTIFICATION</scope>
    <source>
        <tissue evidence="12">Gonad</tissue>
    </source>
</reference>
<dbReference type="PROSITE" id="PS50005">
    <property type="entry name" value="TPR"/>
    <property type="match status" value="1"/>
</dbReference>
<dbReference type="Gene3D" id="1.25.10.10">
    <property type="entry name" value="Leucine-rich Repeat Variant"/>
    <property type="match status" value="2"/>
</dbReference>
<dbReference type="PANTHER" id="PTHR45994:SF1">
    <property type="entry name" value="FI21225P1"/>
    <property type="match status" value="1"/>
</dbReference>
<evidence type="ECO:0000313" key="11">
    <source>
        <dbReference type="Proteomes" id="UP000515135"/>
    </source>
</evidence>
<keyword evidence="7 9" id="KW-0802">TPR repeat</keyword>
<dbReference type="GeneID" id="109476295"/>
<dbReference type="FunFam" id="1.25.40.10:FF:000025">
    <property type="entry name" value="Unc-45 myosin chaperone B"/>
    <property type="match status" value="1"/>
</dbReference>
<keyword evidence="4" id="KW-0517">Myogenesis</keyword>
<dbReference type="Pfam" id="PF11701">
    <property type="entry name" value="UNC45-central"/>
    <property type="match status" value="1"/>
</dbReference>
<organism evidence="11 12">
    <name type="scientific">Branchiostoma belcheri</name>
    <name type="common">Amphioxus</name>
    <dbReference type="NCBI Taxonomy" id="7741"/>
    <lineage>
        <taxon>Eukaryota</taxon>
        <taxon>Metazoa</taxon>
        <taxon>Chordata</taxon>
        <taxon>Cephalochordata</taxon>
        <taxon>Leptocardii</taxon>
        <taxon>Amphioxiformes</taxon>
        <taxon>Branchiostomatidae</taxon>
        <taxon>Branchiostoma</taxon>
    </lineage>
</organism>
<dbReference type="AlphaFoldDB" id="A0A6P4YTL6"/>
<dbReference type="InterPro" id="IPR011990">
    <property type="entry name" value="TPR-like_helical_dom_sf"/>
</dbReference>
<dbReference type="Proteomes" id="UP000515135">
    <property type="component" value="Unplaced"/>
</dbReference>
<dbReference type="SMART" id="SM00028">
    <property type="entry name" value="TPR"/>
    <property type="match status" value="2"/>
</dbReference>
<keyword evidence="2" id="KW-0217">Developmental protein</keyword>
<evidence type="ECO:0000256" key="7">
    <source>
        <dbReference type="ARBA" id="ARBA00022803"/>
    </source>
</evidence>
<dbReference type="Gene3D" id="1.25.40.10">
    <property type="entry name" value="Tetratricopeptide repeat domain"/>
    <property type="match status" value="1"/>
</dbReference>
<keyword evidence="11" id="KW-1185">Reference proteome</keyword>